<feature type="transmembrane region" description="Helical" evidence="8">
    <location>
        <begin position="386"/>
        <end position="406"/>
    </location>
</feature>
<reference evidence="10 11" key="1">
    <citation type="submission" date="2019-03" db="EMBL/GenBank/DDBJ databases">
        <title>Genomic Encyclopedia of Type Strains, Phase IV (KMG-IV): sequencing the most valuable type-strain genomes for metagenomic binning, comparative biology and taxonomic classification.</title>
        <authorList>
            <person name="Goeker M."/>
        </authorList>
    </citation>
    <scope>NUCLEOTIDE SEQUENCE [LARGE SCALE GENOMIC DNA]</scope>
    <source>
        <strain evidence="10 11">DSM 25287</strain>
    </source>
</reference>
<gene>
    <name evidence="10" type="ORF">EV699_11695</name>
</gene>
<evidence type="ECO:0000313" key="10">
    <source>
        <dbReference type="EMBL" id="TCO80189.1"/>
    </source>
</evidence>
<dbReference type="GO" id="GO:0015628">
    <property type="term" value="P:protein secretion by the type II secretion system"/>
    <property type="evidence" value="ECO:0007669"/>
    <property type="project" value="TreeGrafter"/>
</dbReference>
<dbReference type="FunFam" id="1.20.81.30:FF:000001">
    <property type="entry name" value="Type II secretion system protein F"/>
    <property type="match status" value="2"/>
</dbReference>
<evidence type="ECO:0000256" key="8">
    <source>
        <dbReference type="SAM" id="Phobius"/>
    </source>
</evidence>
<evidence type="ECO:0000256" key="7">
    <source>
        <dbReference type="ARBA" id="ARBA00023136"/>
    </source>
</evidence>
<feature type="domain" description="Type II secretion system protein GspF" evidence="9">
    <location>
        <begin position="283"/>
        <end position="405"/>
    </location>
</feature>
<keyword evidence="5 8" id="KW-0812">Transmembrane</keyword>
<dbReference type="PANTHER" id="PTHR30012:SF7">
    <property type="entry name" value="PROTEIN TRANSPORT PROTEIN HOFC HOMOLOG"/>
    <property type="match status" value="1"/>
</dbReference>
<evidence type="ECO:0000259" key="9">
    <source>
        <dbReference type="Pfam" id="PF00482"/>
    </source>
</evidence>
<dbReference type="EMBL" id="SLWY01000016">
    <property type="protein sequence ID" value="TCO80189.1"/>
    <property type="molecule type" value="Genomic_DNA"/>
</dbReference>
<dbReference type="Gene3D" id="1.20.81.30">
    <property type="entry name" value="Type II secretion system (T2SS), domain F"/>
    <property type="match status" value="2"/>
</dbReference>
<feature type="domain" description="Type II secretion system protein GspF" evidence="9">
    <location>
        <begin position="79"/>
        <end position="202"/>
    </location>
</feature>
<evidence type="ECO:0000256" key="3">
    <source>
        <dbReference type="ARBA" id="ARBA00022475"/>
    </source>
</evidence>
<evidence type="ECO:0000256" key="2">
    <source>
        <dbReference type="ARBA" id="ARBA00005745"/>
    </source>
</evidence>
<comment type="subcellular location">
    <subcellularLocation>
        <location evidence="1">Cell inner membrane</location>
        <topology evidence="1">Multi-pass membrane protein</topology>
    </subcellularLocation>
</comment>
<dbReference type="PANTHER" id="PTHR30012">
    <property type="entry name" value="GENERAL SECRETION PATHWAY PROTEIN"/>
    <property type="match status" value="1"/>
</dbReference>
<keyword evidence="4" id="KW-0997">Cell inner membrane</keyword>
<evidence type="ECO:0000313" key="11">
    <source>
        <dbReference type="Proteomes" id="UP000295765"/>
    </source>
</evidence>
<keyword evidence="6 8" id="KW-1133">Transmembrane helix</keyword>
<name>A0A4R2L7R3_9GAMM</name>
<dbReference type="PRINTS" id="PR00812">
    <property type="entry name" value="BCTERIALGSPF"/>
</dbReference>
<dbReference type="InterPro" id="IPR018076">
    <property type="entry name" value="T2SS_GspF_dom"/>
</dbReference>
<feature type="transmembrane region" description="Helical" evidence="8">
    <location>
        <begin position="179"/>
        <end position="201"/>
    </location>
</feature>
<evidence type="ECO:0000256" key="4">
    <source>
        <dbReference type="ARBA" id="ARBA00022519"/>
    </source>
</evidence>
<comment type="similarity">
    <text evidence="2">Belongs to the GSP F family.</text>
</comment>
<dbReference type="InterPro" id="IPR003004">
    <property type="entry name" value="GspF/PilC"/>
</dbReference>
<keyword evidence="11" id="KW-1185">Reference proteome</keyword>
<feature type="transmembrane region" description="Helical" evidence="8">
    <location>
        <begin position="232"/>
        <end position="251"/>
    </location>
</feature>
<keyword evidence="7 8" id="KW-0472">Membrane</keyword>
<dbReference type="RefSeq" id="WP_243662693.1">
    <property type="nucleotide sequence ID" value="NZ_SLWY01000016.1"/>
</dbReference>
<dbReference type="GO" id="GO:0005886">
    <property type="term" value="C:plasma membrane"/>
    <property type="evidence" value="ECO:0007669"/>
    <property type="project" value="UniProtKB-SubCell"/>
</dbReference>
<evidence type="ECO:0000256" key="5">
    <source>
        <dbReference type="ARBA" id="ARBA00022692"/>
    </source>
</evidence>
<dbReference type="Proteomes" id="UP000295765">
    <property type="component" value="Unassembled WGS sequence"/>
</dbReference>
<dbReference type="Pfam" id="PF00482">
    <property type="entry name" value="T2SSF"/>
    <property type="match status" value="2"/>
</dbReference>
<keyword evidence="3" id="KW-1003">Cell membrane</keyword>
<evidence type="ECO:0000256" key="6">
    <source>
        <dbReference type="ARBA" id="ARBA00022989"/>
    </source>
</evidence>
<dbReference type="InterPro" id="IPR042094">
    <property type="entry name" value="T2SS_GspF_sf"/>
</dbReference>
<dbReference type="AlphaFoldDB" id="A0A4R2L7R3"/>
<accession>A0A4R2L7R3</accession>
<evidence type="ECO:0000256" key="1">
    <source>
        <dbReference type="ARBA" id="ARBA00004429"/>
    </source>
</evidence>
<sequence>MARPATRITAKKAPDDLTFVWEGTDKRGRRVKGELRGLNEGAVRNDLRRQGITPLKLRKKSKPLLGGGGSITSRDMMLFTRQLCTMLGAGVPVVQSLDLVGNGSRNPKLREMVLAIKNDVESGTGLAVSLAKFPLYFDDLYVNLVQAGEEAGVLETLLNKIAIYQEKTETLKAKIKKALFYPAIVMLVAVLVTVFILLFVIPQFESLFRGFGADLPAFTKLVIEISRFMQDWWWLLLGSVAGVIGSLLYTYKRSRPMQKSIDRIALQVPIIGSVVRLGANARFARTLSTMFGSGVPLIEAMRSVAGATGNVVFEEAVMDMREAVATGQQLNFAMRQSTLFPDMVVQMVAIGEESGSLSDMLAKVADFYEEELDNTVSKLTTLIEPLVMAILAVIVGSLVIAMYLPIFKLGSVV</sequence>
<proteinExistence type="inferred from homology"/>
<comment type="caution">
    <text evidence="10">The sequence shown here is derived from an EMBL/GenBank/DDBJ whole genome shotgun (WGS) entry which is preliminary data.</text>
</comment>
<organism evidence="10 11">
    <name type="scientific">Plasticicumulans lactativorans</name>
    <dbReference type="NCBI Taxonomy" id="1133106"/>
    <lineage>
        <taxon>Bacteria</taxon>
        <taxon>Pseudomonadati</taxon>
        <taxon>Pseudomonadota</taxon>
        <taxon>Gammaproteobacteria</taxon>
        <taxon>Candidatus Competibacteraceae</taxon>
        <taxon>Plasticicumulans</taxon>
    </lineage>
</organism>
<protein>
    <submittedName>
        <fullName evidence="10">Type IV pilus assembly protein PilC</fullName>
    </submittedName>
</protein>